<gene>
    <name evidence="19" type="ORF">RIMI_LOCUS8188242</name>
</gene>
<keyword evidence="6" id="KW-0812">Transmembrane</keyword>
<keyword evidence="20" id="KW-1185">Reference proteome</keyword>
<evidence type="ECO:0000256" key="6">
    <source>
        <dbReference type="ARBA" id="ARBA00022692"/>
    </source>
</evidence>
<dbReference type="Pfam" id="PF25787">
    <property type="entry name" value="HTH_SB"/>
    <property type="match status" value="1"/>
</dbReference>
<proteinExistence type="inferred from homology"/>
<feature type="domain" description="Sleeping Beauty transposase HTH" evidence="18">
    <location>
        <begin position="340"/>
        <end position="391"/>
    </location>
</feature>
<keyword evidence="12" id="KW-0325">Glycoprotein</keyword>
<keyword evidence="7" id="KW-0735">Signal-anchor</keyword>
<sequence length="470" mass="53397">MTIQHSTESLQPEGINTTSSPKPIENVRESSTVTRKNTKATSKPLSDSIKLQNKSAKSYVTTQRPNFKTKPQNAITTKPIPEPTKKSSSLTTFNYLGNNYATDETHVHSKCPNRIRDKLRSKEFQNMFLEKIPVLQWKKHAQESEYERLKKYSGAQGWMGVTWEIINKTLNLLNSTGNAYMFDTWREQSPCIRCAVVGNGGILNGSGMGQEIDSHDYVFRMNGAITKGFEKDVGNRTSFFSFSTNTLMNSLYAYGKHGFKAVPRTPETRYVVLPDHNRDYLIVLGALTNSIIDKGRDKGRDPAKYFGTNLTTEHFKILHPDFMRYLRNSSQCMLDQMRIMRSKELAMKLRDRIVARRRSGQGYNSISAVFKVPKSTVASIILKWKKFGTTRSLPRPGRPAKLSRRGRRALLREVNKNPKTTVAELQRCSREMGESSTKSTITAALQQSSIYGPMEASPHCKTYESPHRVW</sequence>
<protein>
    <recommendedName>
        <fullName evidence="14">alpha-N-acetylgalactosaminide alpha-2,6-sialyltransferase</fullName>
        <ecNumber evidence="14">2.4.3.3</ecNumber>
    </recommendedName>
</protein>
<evidence type="ECO:0000256" key="12">
    <source>
        <dbReference type="ARBA" id="ARBA00023180"/>
    </source>
</evidence>
<feature type="compositionally biased region" description="Polar residues" evidence="17">
    <location>
        <begin position="29"/>
        <end position="46"/>
    </location>
</feature>
<dbReference type="Gene3D" id="3.90.1480.20">
    <property type="entry name" value="Glycosyl transferase family 29"/>
    <property type="match status" value="1"/>
</dbReference>
<comment type="catalytic activity">
    <reaction evidence="13">
        <text>a beta-D-galactosyl-(1-&gt;3)-N-acetyl-alpha-D-galactosaminyl derivative + CMP-N-acetyl-beta-neuraminate = a beta-D-galactosyl-(1-&gt;3)-[N-acetyl-alpha-neuraminyl-(2-&gt;6)]-N-acetyl-alpha-D-galactosaminyl derivative + CMP + H(+)</text>
        <dbReference type="Rhea" id="RHEA:11136"/>
        <dbReference type="ChEBI" id="CHEBI:15378"/>
        <dbReference type="ChEBI" id="CHEBI:57812"/>
        <dbReference type="ChEBI" id="CHEBI:60377"/>
        <dbReference type="ChEBI" id="CHEBI:133470"/>
        <dbReference type="ChEBI" id="CHEBI:140764"/>
        <dbReference type="EC" id="2.4.3.3"/>
    </reaction>
    <physiologicalReaction direction="left-to-right" evidence="13">
        <dbReference type="Rhea" id="RHEA:11137"/>
    </physiologicalReaction>
</comment>
<evidence type="ECO:0000256" key="13">
    <source>
        <dbReference type="ARBA" id="ARBA00036348"/>
    </source>
</evidence>
<evidence type="ECO:0000256" key="5">
    <source>
        <dbReference type="ARBA" id="ARBA00022679"/>
    </source>
</evidence>
<dbReference type="PANTHER" id="PTHR45941">
    <property type="entry name" value="ALPHA-N-ACETYLGALACTOSAMINIDE ALPHA-2,6-SIALYLTRANSFERASE 2-LIKE-RELATED"/>
    <property type="match status" value="1"/>
</dbReference>
<comment type="caution">
    <text evidence="19">The sequence shown here is derived from an EMBL/GenBank/DDBJ whole genome shotgun (WGS) entry which is preliminary data.</text>
</comment>
<dbReference type="InterPro" id="IPR038578">
    <property type="entry name" value="GT29-like_sf"/>
</dbReference>
<evidence type="ECO:0000256" key="4">
    <source>
        <dbReference type="ARBA" id="ARBA00022676"/>
    </source>
</evidence>
<dbReference type="PANTHER" id="PTHR45941:SF4">
    <property type="entry name" value="ST6 N-ACETYLGALACTOSAMINIDE ALPHA-2,6-SIALYLTRANSFERASE 2"/>
    <property type="match status" value="1"/>
</dbReference>
<keyword evidence="8" id="KW-1133">Transmembrane helix</keyword>
<keyword evidence="4" id="KW-0328">Glycosyltransferase</keyword>
<evidence type="ECO:0000256" key="8">
    <source>
        <dbReference type="ARBA" id="ARBA00022989"/>
    </source>
</evidence>
<evidence type="ECO:0000256" key="1">
    <source>
        <dbReference type="ARBA" id="ARBA00004323"/>
    </source>
</evidence>
<organism evidence="19 20">
    <name type="scientific">Ranitomeya imitator</name>
    <name type="common">mimic poison frog</name>
    <dbReference type="NCBI Taxonomy" id="111125"/>
    <lineage>
        <taxon>Eukaryota</taxon>
        <taxon>Metazoa</taxon>
        <taxon>Chordata</taxon>
        <taxon>Craniata</taxon>
        <taxon>Vertebrata</taxon>
        <taxon>Euteleostomi</taxon>
        <taxon>Amphibia</taxon>
        <taxon>Batrachia</taxon>
        <taxon>Anura</taxon>
        <taxon>Neobatrachia</taxon>
        <taxon>Hyloidea</taxon>
        <taxon>Dendrobatidae</taxon>
        <taxon>Dendrobatinae</taxon>
        <taxon>Ranitomeya</taxon>
    </lineage>
</organism>
<comment type="catalytic activity">
    <reaction evidence="16">
        <text>a 3-O-[N-acetyl-alpha-D-galactosaminyl]-L-threonyl-[protein] + CMP-N-acetyl-beta-neuraminate = a 3-O-[N-acetyl-alpha-neuraminosyl-(2-&gt;6)-N-acetyl-alpha-D-galactosaminyl]-L-threonyl-[protein] + CMP + H(+)</text>
        <dbReference type="Rhea" id="RHEA:81643"/>
        <dbReference type="Rhea" id="RHEA-COMP:11689"/>
        <dbReference type="Rhea" id="RHEA-COMP:19720"/>
        <dbReference type="ChEBI" id="CHEBI:15378"/>
        <dbReference type="ChEBI" id="CHEBI:57812"/>
        <dbReference type="ChEBI" id="CHEBI:60377"/>
        <dbReference type="ChEBI" id="CHEBI:87075"/>
        <dbReference type="ChEBI" id="CHEBI:231970"/>
    </reaction>
    <physiologicalReaction direction="left-to-right" evidence="16">
        <dbReference type="Rhea" id="RHEA:81644"/>
    </physiologicalReaction>
</comment>
<keyword evidence="9" id="KW-0333">Golgi apparatus</keyword>
<dbReference type="InterPro" id="IPR001675">
    <property type="entry name" value="Glyco_trans_29"/>
</dbReference>
<dbReference type="Gene3D" id="1.10.10.10">
    <property type="entry name" value="Winged helix-like DNA-binding domain superfamily/Winged helix DNA-binding domain"/>
    <property type="match status" value="1"/>
</dbReference>
<evidence type="ECO:0000256" key="2">
    <source>
        <dbReference type="ARBA" id="ARBA00004922"/>
    </source>
</evidence>
<evidence type="ECO:0000259" key="18">
    <source>
        <dbReference type="Pfam" id="PF25787"/>
    </source>
</evidence>
<comment type="pathway">
    <text evidence="2">Protein modification; protein glycosylation.</text>
</comment>
<feature type="region of interest" description="Disordered" evidence="17">
    <location>
        <begin position="1"/>
        <end position="46"/>
    </location>
</feature>
<accession>A0ABN9LE24</accession>
<dbReference type="Pfam" id="PF00777">
    <property type="entry name" value="Glyco_transf_29"/>
    <property type="match status" value="1"/>
</dbReference>
<dbReference type="EC" id="2.4.3.3" evidence="14"/>
<evidence type="ECO:0000256" key="14">
    <source>
        <dbReference type="ARBA" id="ARBA00039109"/>
    </source>
</evidence>
<evidence type="ECO:0000256" key="3">
    <source>
        <dbReference type="ARBA" id="ARBA00006003"/>
    </source>
</evidence>
<dbReference type="InterPro" id="IPR009057">
    <property type="entry name" value="Homeodomain-like_sf"/>
</dbReference>
<evidence type="ECO:0000256" key="16">
    <source>
        <dbReference type="ARBA" id="ARBA00052285"/>
    </source>
</evidence>
<evidence type="ECO:0000256" key="17">
    <source>
        <dbReference type="SAM" id="MobiDB-lite"/>
    </source>
</evidence>
<evidence type="ECO:0000256" key="10">
    <source>
        <dbReference type="ARBA" id="ARBA00023136"/>
    </source>
</evidence>
<dbReference type="InterPro" id="IPR036388">
    <property type="entry name" value="WH-like_DNA-bd_sf"/>
</dbReference>
<keyword evidence="10" id="KW-0472">Membrane</keyword>
<name>A0ABN9LE24_9NEOB</name>
<feature type="region of interest" description="Disordered" evidence="17">
    <location>
        <begin position="69"/>
        <end position="88"/>
    </location>
</feature>
<reference evidence="19" key="1">
    <citation type="submission" date="2023-07" db="EMBL/GenBank/DDBJ databases">
        <authorList>
            <person name="Stuckert A."/>
        </authorList>
    </citation>
    <scope>NUCLEOTIDE SEQUENCE</scope>
</reference>
<dbReference type="InterPro" id="IPR057667">
    <property type="entry name" value="HTH_SB"/>
</dbReference>
<comment type="subcellular location">
    <subcellularLocation>
        <location evidence="1">Golgi apparatus membrane</location>
        <topology evidence="1">Single-pass type II membrane protein</topology>
    </subcellularLocation>
</comment>
<feature type="non-terminal residue" evidence="19">
    <location>
        <position position="470"/>
    </location>
</feature>
<feature type="compositionally biased region" description="Polar residues" evidence="17">
    <location>
        <begin position="1"/>
        <end position="21"/>
    </location>
</feature>
<dbReference type="Proteomes" id="UP001176940">
    <property type="component" value="Unassembled WGS sequence"/>
</dbReference>
<comment type="catalytic activity">
    <reaction evidence="15">
        <text>a 3-O-[N-acetyl-alpha-neuraminyl-(2-&gt;3)-beta-D-galactosyl-(1-&gt;3)-N-acetyl-alpha-D-galactosaminyl]-L-threonyl-[protein] + CMP-N-acetyl-beta-neuraminate = a 3-O-{alpha-Neu5Ac-(2-&gt;3)-beta-D-Gal-(1-&gt;3)-[alpha-Neu5Ac-(2-&gt;6)]-alpha-D-GalNAc}-L-threonyl-[protein] + CMP + H(+)</text>
        <dbReference type="Rhea" id="RHEA:81659"/>
        <dbReference type="Rhea" id="RHEA-COMP:14417"/>
        <dbReference type="Rhea" id="RHEA-COMP:16763"/>
        <dbReference type="ChEBI" id="CHEBI:15378"/>
        <dbReference type="ChEBI" id="CHEBI:57812"/>
        <dbReference type="ChEBI" id="CHEBI:60377"/>
        <dbReference type="ChEBI" id="CHEBI:139598"/>
        <dbReference type="ChEBI" id="CHEBI:156398"/>
    </reaction>
    <physiologicalReaction direction="left-to-right" evidence="15">
        <dbReference type="Rhea" id="RHEA:81660"/>
    </physiologicalReaction>
</comment>
<evidence type="ECO:0000313" key="20">
    <source>
        <dbReference type="Proteomes" id="UP001176940"/>
    </source>
</evidence>
<dbReference type="EMBL" id="CAUEEQ010016071">
    <property type="protein sequence ID" value="CAJ0939923.1"/>
    <property type="molecule type" value="Genomic_DNA"/>
</dbReference>
<keyword evidence="5" id="KW-0808">Transferase</keyword>
<dbReference type="SUPFAM" id="SSF46689">
    <property type="entry name" value="Homeodomain-like"/>
    <property type="match status" value="1"/>
</dbReference>
<comment type="similarity">
    <text evidence="3">Belongs to the glycosyltransferase 29 family.</text>
</comment>
<evidence type="ECO:0000256" key="7">
    <source>
        <dbReference type="ARBA" id="ARBA00022968"/>
    </source>
</evidence>
<evidence type="ECO:0000256" key="9">
    <source>
        <dbReference type="ARBA" id="ARBA00023034"/>
    </source>
</evidence>
<evidence type="ECO:0000256" key="15">
    <source>
        <dbReference type="ARBA" id="ARBA00050664"/>
    </source>
</evidence>
<evidence type="ECO:0000313" key="19">
    <source>
        <dbReference type="EMBL" id="CAJ0939923.1"/>
    </source>
</evidence>
<keyword evidence="11" id="KW-1015">Disulfide bond</keyword>
<evidence type="ECO:0000256" key="11">
    <source>
        <dbReference type="ARBA" id="ARBA00023157"/>
    </source>
</evidence>